<dbReference type="OrthoDB" id="3733304at2"/>
<evidence type="ECO:0000313" key="8">
    <source>
        <dbReference type="Proteomes" id="UP000320216"/>
    </source>
</evidence>
<dbReference type="GO" id="GO:0005886">
    <property type="term" value="C:plasma membrane"/>
    <property type="evidence" value="ECO:0007669"/>
    <property type="project" value="UniProtKB-SubCell"/>
</dbReference>
<reference evidence="7 8" key="1">
    <citation type="submission" date="2019-07" db="EMBL/GenBank/DDBJ databases">
        <title>Full genome sequence of Humibacter sp. WJ7-1.</title>
        <authorList>
            <person name="Im W.-T."/>
        </authorList>
    </citation>
    <scope>NUCLEOTIDE SEQUENCE [LARGE SCALE GENOMIC DNA]</scope>
    <source>
        <strain evidence="7 8">WJ7-1</strain>
    </source>
</reference>
<dbReference type="PANTHER" id="PTHR30250:SF11">
    <property type="entry name" value="O-ANTIGEN TRANSPORTER-RELATED"/>
    <property type="match status" value="1"/>
</dbReference>
<keyword evidence="4 6" id="KW-1133">Transmembrane helix</keyword>
<dbReference type="KEGG" id="huw:FPZ11_18340"/>
<dbReference type="RefSeq" id="WP_146322449.1">
    <property type="nucleotide sequence ID" value="NZ_CP042305.1"/>
</dbReference>
<feature type="transmembrane region" description="Helical" evidence="6">
    <location>
        <begin position="381"/>
        <end position="401"/>
    </location>
</feature>
<dbReference type="AlphaFoldDB" id="A0A5B8M9X0"/>
<evidence type="ECO:0000256" key="1">
    <source>
        <dbReference type="ARBA" id="ARBA00004651"/>
    </source>
</evidence>
<dbReference type="Proteomes" id="UP000320216">
    <property type="component" value="Chromosome"/>
</dbReference>
<feature type="transmembrane region" description="Helical" evidence="6">
    <location>
        <begin position="55"/>
        <end position="76"/>
    </location>
</feature>
<evidence type="ECO:0000256" key="6">
    <source>
        <dbReference type="SAM" id="Phobius"/>
    </source>
</evidence>
<evidence type="ECO:0000256" key="4">
    <source>
        <dbReference type="ARBA" id="ARBA00022989"/>
    </source>
</evidence>
<evidence type="ECO:0000256" key="2">
    <source>
        <dbReference type="ARBA" id="ARBA00022475"/>
    </source>
</evidence>
<feature type="transmembrane region" description="Helical" evidence="6">
    <location>
        <begin position="169"/>
        <end position="192"/>
    </location>
</feature>
<feature type="transmembrane region" description="Helical" evidence="6">
    <location>
        <begin position="114"/>
        <end position="135"/>
    </location>
</feature>
<evidence type="ECO:0000313" key="7">
    <source>
        <dbReference type="EMBL" id="QDZ16445.1"/>
    </source>
</evidence>
<keyword evidence="3 6" id="KW-0812">Transmembrane</keyword>
<protein>
    <recommendedName>
        <fullName evidence="9">O-antigen/teichoic acid export membrane protein</fullName>
    </recommendedName>
</protein>
<dbReference type="EMBL" id="CP042305">
    <property type="protein sequence ID" value="QDZ16445.1"/>
    <property type="molecule type" value="Genomic_DNA"/>
</dbReference>
<keyword evidence="5 6" id="KW-0472">Membrane</keyword>
<keyword evidence="2" id="KW-1003">Cell membrane</keyword>
<comment type="subcellular location">
    <subcellularLocation>
        <location evidence="1">Cell membrane</location>
        <topology evidence="1">Multi-pass membrane protein</topology>
    </subcellularLocation>
</comment>
<evidence type="ECO:0000256" key="3">
    <source>
        <dbReference type="ARBA" id="ARBA00022692"/>
    </source>
</evidence>
<dbReference type="PANTHER" id="PTHR30250">
    <property type="entry name" value="PST FAMILY PREDICTED COLANIC ACID TRANSPORTER"/>
    <property type="match status" value="1"/>
</dbReference>
<proteinExistence type="predicted"/>
<feature type="transmembrane region" description="Helical" evidence="6">
    <location>
        <begin position="12"/>
        <end position="35"/>
    </location>
</feature>
<organism evidence="7 8">
    <name type="scientific">Humibacter ginsenosidimutans</name>
    <dbReference type="NCBI Taxonomy" id="2599293"/>
    <lineage>
        <taxon>Bacteria</taxon>
        <taxon>Bacillati</taxon>
        <taxon>Actinomycetota</taxon>
        <taxon>Actinomycetes</taxon>
        <taxon>Micrococcales</taxon>
        <taxon>Microbacteriaceae</taxon>
        <taxon>Humibacter</taxon>
    </lineage>
</organism>
<dbReference type="InterPro" id="IPR050833">
    <property type="entry name" value="Poly_Biosynth_Transport"/>
</dbReference>
<evidence type="ECO:0000256" key="5">
    <source>
        <dbReference type="ARBA" id="ARBA00023136"/>
    </source>
</evidence>
<gene>
    <name evidence="7" type="ORF">FPZ11_18340</name>
</gene>
<accession>A0A5B8M9X0</accession>
<name>A0A5B8M9X0_9MICO</name>
<feature type="transmembrane region" description="Helical" evidence="6">
    <location>
        <begin position="88"/>
        <end position="108"/>
    </location>
</feature>
<feature type="transmembrane region" description="Helical" evidence="6">
    <location>
        <begin position="287"/>
        <end position="306"/>
    </location>
</feature>
<feature type="transmembrane region" description="Helical" evidence="6">
    <location>
        <begin position="354"/>
        <end position="375"/>
    </location>
</feature>
<evidence type="ECO:0008006" key="9">
    <source>
        <dbReference type="Google" id="ProtNLM"/>
    </source>
</evidence>
<keyword evidence="8" id="KW-1185">Reference proteome</keyword>
<feature type="transmembrane region" description="Helical" evidence="6">
    <location>
        <begin position="326"/>
        <end position="347"/>
    </location>
</feature>
<sequence>MSPRALISISKRIAGFAVPVAASTVLGIVTIPLLVASLGAAEWGSLAVVQATSQLVGIFVAFGWGATGPSTVASTARQLRPQLYLRSLVARVYLFVIGVVAAAVILAFLTRGEIAVSVVGAVTYLLPFLGASWYFVGESRPWRLFVCDSLPTLLGTLGGLAAAAATRNLIAFLIVQACGSLVAVIVDAVVVLHGSGATVRGLARPSSVVSSLGGQRHAVTSALTSGLYVNLPLLSIQTFMPGFVPVYALADRFFKYANVAFSPVQQFLQGWVPELGERASYSRMRHATAAGAGFGLIGGILVAVLARPVAWLLSGGEIQVPFSLSIPLGVAFVFVAASAVIGYACLVPVGRERALAASTVVGACVGAPLIILFAALHLPALVAWSVAVSEAVVATYQYAVLRQELGRRLGAAEPTGEEQSRG</sequence>